<evidence type="ECO:0000256" key="2">
    <source>
        <dbReference type="RuleBase" id="RU000383"/>
    </source>
</evidence>
<evidence type="ECO:0000259" key="4">
    <source>
        <dbReference type="SMART" id="SM00385"/>
    </source>
</evidence>
<feature type="domain" description="Cyclin-like" evidence="4">
    <location>
        <begin position="86"/>
        <end position="167"/>
    </location>
</feature>
<protein>
    <recommendedName>
        <fullName evidence="4">Cyclin-like domain-containing protein</fullName>
    </recommendedName>
</protein>
<sequence>MADFSTSSHCHHWILQRQTLVDKLRASNQRAQEALKKYGATRVEVQADGSLAYPENAEVEAAARKGPTPEHLTVQEEVMIRKFYEGKIQQVCTAFLFPNKIQATAILYFKRFYLNWSVMEHDPKHIMLTCIYISCKVEEFHVSAEELGKGIQQDPQVVLKNELTVLQGLEFELIVYAPYRSLDGYAFDLENAVQGMGAVAVKNVQELREQAVFEVDIMMLTDVPLLFPPGQIAMAALRKANRENRKVDLERYMQGLLGRTGAKHTMSELESAMDAIEIAMNESVHVEEEGVRRIDRKLKICRNPQLQDETKKRERKGKQKQKKPQDAAPPTYPKPADSAINHGIEESDNFTTPQVHMLRWEGMLSLLMSVKEIGAKTVLAIQY</sequence>
<feature type="compositionally biased region" description="Basic residues" evidence="3">
    <location>
        <begin position="313"/>
        <end position="322"/>
    </location>
</feature>
<dbReference type="Proteomes" id="UP001605036">
    <property type="component" value="Unassembled WGS sequence"/>
</dbReference>
<dbReference type="FunFam" id="1.10.472.10:FF:000063">
    <property type="entry name" value="cyclin-H1-1"/>
    <property type="match status" value="1"/>
</dbReference>
<dbReference type="InterPro" id="IPR036915">
    <property type="entry name" value="Cyclin-like_sf"/>
</dbReference>
<comment type="similarity">
    <text evidence="2">Belongs to the cyclin family.</text>
</comment>
<accession>A0ABD1YFL5</accession>
<dbReference type="EMBL" id="JBHFFA010000004">
    <property type="protein sequence ID" value="KAL2629576.1"/>
    <property type="molecule type" value="Genomic_DNA"/>
</dbReference>
<dbReference type="SUPFAM" id="SSF47954">
    <property type="entry name" value="Cyclin-like"/>
    <property type="match status" value="2"/>
</dbReference>
<reference evidence="5 6" key="1">
    <citation type="submission" date="2024-09" db="EMBL/GenBank/DDBJ databases">
        <title>Chromosome-scale assembly of Riccia fluitans.</title>
        <authorList>
            <person name="Paukszto L."/>
            <person name="Sawicki J."/>
            <person name="Karawczyk K."/>
            <person name="Piernik-Szablinska J."/>
            <person name="Szczecinska M."/>
            <person name="Mazdziarz M."/>
        </authorList>
    </citation>
    <scope>NUCLEOTIDE SEQUENCE [LARGE SCALE GENOMIC DNA]</scope>
    <source>
        <strain evidence="5">Rf_01</strain>
        <tissue evidence="5">Aerial parts of the thallus</tissue>
    </source>
</reference>
<evidence type="ECO:0000313" key="5">
    <source>
        <dbReference type="EMBL" id="KAL2629576.1"/>
    </source>
</evidence>
<dbReference type="InterPro" id="IPR043198">
    <property type="entry name" value="Cyclin/Ssn8"/>
</dbReference>
<dbReference type="Pfam" id="PF16899">
    <property type="entry name" value="Cyclin_C_2"/>
    <property type="match status" value="1"/>
</dbReference>
<organism evidence="5 6">
    <name type="scientific">Riccia fluitans</name>
    <dbReference type="NCBI Taxonomy" id="41844"/>
    <lineage>
        <taxon>Eukaryota</taxon>
        <taxon>Viridiplantae</taxon>
        <taxon>Streptophyta</taxon>
        <taxon>Embryophyta</taxon>
        <taxon>Marchantiophyta</taxon>
        <taxon>Marchantiopsida</taxon>
        <taxon>Marchantiidae</taxon>
        <taxon>Marchantiales</taxon>
        <taxon>Ricciaceae</taxon>
        <taxon>Riccia</taxon>
    </lineage>
</organism>
<dbReference type="Pfam" id="PF00134">
    <property type="entry name" value="Cyclin_N"/>
    <property type="match status" value="1"/>
</dbReference>
<dbReference type="InterPro" id="IPR013763">
    <property type="entry name" value="Cyclin-like_dom"/>
</dbReference>
<keyword evidence="6" id="KW-1185">Reference proteome</keyword>
<proteinExistence type="inferred from homology"/>
<dbReference type="CDD" id="cd20586">
    <property type="entry name" value="CYCLIN_AcCycH_rpt2"/>
    <property type="match status" value="1"/>
</dbReference>
<dbReference type="SMART" id="SM00385">
    <property type="entry name" value="CYCLIN"/>
    <property type="match status" value="1"/>
</dbReference>
<dbReference type="Gene3D" id="1.10.472.10">
    <property type="entry name" value="Cyclin-like"/>
    <property type="match status" value="2"/>
</dbReference>
<gene>
    <name evidence="5" type="ORF">R1flu_014262</name>
</gene>
<evidence type="ECO:0000256" key="3">
    <source>
        <dbReference type="SAM" id="MobiDB-lite"/>
    </source>
</evidence>
<dbReference type="InterPro" id="IPR031658">
    <property type="entry name" value="Cyclin_C_2"/>
</dbReference>
<dbReference type="AlphaFoldDB" id="A0ABD1YFL5"/>
<dbReference type="PANTHER" id="PTHR10026">
    <property type="entry name" value="CYCLIN"/>
    <property type="match status" value="1"/>
</dbReference>
<name>A0ABD1YFL5_9MARC</name>
<comment type="caution">
    <text evidence="5">The sequence shown here is derived from an EMBL/GenBank/DDBJ whole genome shotgun (WGS) entry which is preliminary data.</text>
</comment>
<dbReference type="CDD" id="cd20585">
    <property type="entry name" value="CYCLIN_AcCycH_rpt1"/>
    <property type="match status" value="1"/>
</dbReference>
<dbReference type="InterPro" id="IPR006671">
    <property type="entry name" value="Cyclin_N"/>
</dbReference>
<keyword evidence="1 2" id="KW-0195">Cyclin</keyword>
<evidence type="ECO:0000313" key="6">
    <source>
        <dbReference type="Proteomes" id="UP001605036"/>
    </source>
</evidence>
<evidence type="ECO:0000256" key="1">
    <source>
        <dbReference type="ARBA" id="ARBA00023127"/>
    </source>
</evidence>
<feature type="region of interest" description="Disordered" evidence="3">
    <location>
        <begin position="303"/>
        <end position="344"/>
    </location>
</feature>